<protein>
    <submittedName>
        <fullName evidence="5">NUDIX domain-containing protein</fullName>
    </submittedName>
</protein>
<keyword evidence="2" id="KW-0378">Hydrolase</keyword>
<sequence length="157" mass="17212">MRERKSARLLIINASAQVLLFRFVHTQGALAGQDYWATPGGGVEPGETFEHAALRELQEETGIRVTDVGQAVAERTFPLRLPSGETVRAVEHYFVVRVDNPALSRAQWTAQEAQVMADHRWWSADALSTTADTVFPEALLQMLRQAGAFAAPLTPAG</sequence>
<proteinExistence type="predicted"/>
<dbReference type="Pfam" id="PF00293">
    <property type="entry name" value="NUDIX"/>
    <property type="match status" value="1"/>
</dbReference>
<reference evidence="5" key="2">
    <citation type="journal article" date="2023" name="Plant Pathol.">
        <title>Dismantling and reorganizing Pseudomonas marginalis sensu#lato.</title>
        <authorList>
            <person name="Sawada H."/>
            <person name="Fujikawa T."/>
            <person name="Satou M."/>
        </authorList>
    </citation>
    <scope>NUCLEOTIDE SEQUENCE</scope>
    <source>
        <strain evidence="5">MAFF 301350</strain>
    </source>
</reference>
<organism evidence="5 6">
    <name type="scientific">Pseudomonas aegrilactucae</name>
    <dbReference type="NCBI Taxonomy" id="2854028"/>
    <lineage>
        <taxon>Bacteria</taxon>
        <taxon>Pseudomonadati</taxon>
        <taxon>Pseudomonadota</taxon>
        <taxon>Gammaproteobacteria</taxon>
        <taxon>Pseudomonadales</taxon>
        <taxon>Pseudomonadaceae</taxon>
        <taxon>Pseudomonas</taxon>
    </lineage>
</organism>
<evidence type="ECO:0000259" key="4">
    <source>
        <dbReference type="PROSITE" id="PS51462"/>
    </source>
</evidence>
<dbReference type="PANTHER" id="PTHR43046">
    <property type="entry name" value="GDP-MANNOSE MANNOSYL HYDROLASE"/>
    <property type="match status" value="1"/>
</dbReference>
<dbReference type="GO" id="GO:0016787">
    <property type="term" value="F:hydrolase activity"/>
    <property type="evidence" value="ECO:0007669"/>
    <property type="project" value="UniProtKB-KW"/>
</dbReference>
<evidence type="ECO:0000313" key="5">
    <source>
        <dbReference type="EMBL" id="MBV6289855.1"/>
    </source>
</evidence>
<evidence type="ECO:0000313" key="6">
    <source>
        <dbReference type="Proteomes" id="UP001106592"/>
    </source>
</evidence>
<dbReference type="AlphaFoldDB" id="A0A9Q2XP06"/>
<feature type="domain" description="Nudix hydrolase" evidence="4">
    <location>
        <begin position="1"/>
        <end position="145"/>
    </location>
</feature>
<dbReference type="Proteomes" id="UP001106592">
    <property type="component" value="Unassembled WGS sequence"/>
</dbReference>
<evidence type="ECO:0000256" key="3">
    <source>
        <dbReference type="ARBA" id="ARBA00022842"/>
    </source>
</evidence>
<dbReference type="RefSeq" id="WP_217977875.1">
    <property type="nucleotide sequence ID" value="NZ_JAHTBI010000096.1"/>
</dbReference>
<evidence type="ECO:0000256" key="1">
    <source>
        <dbReference type="ARBA" id="ARBA00001946"/>
    </source>
</evidence>
<accession>A0A9Q2XP06</accession>
<comment type="cofactor">
    <cofactor evidence="1">
        <name>Mg(2+)</name>
        <dbReference type="ChEBI" id="CHEBI:18420"/>
    </cofactor>
</comment>
<keyword evidence="3" id="KW-0460">Magnesium</keyword>
<gene>
    <name evidence="5" type="ORF">KUO17_22955</name>
</gene>
<dbReference type="InterPro" id="IPR020084">
    <property type="entry name" value="NUDIX_hydrolase_CS"/>
</dbReference>
<keyword evidence="6" id="KW-1185">Reference proteome</keyword>
<dbReference type="InterPro" id="IPR000086">
    <property type="entry name" value="NUDIX_hydrolase_dom"/>
</dbReference>
<dbReference type="CDD" id="cd04685">
    <property type="entry name" value="NUDIX_Hydrolase"/>
    <property type="match status" value="1"/>
</dbReference>
<dbReference type="PROSITE" id="PS51462">
    <property type="entry name" value="NUDIX"/>
    <property type="match status" value="1"/>
</dbReference>
<dbReference type="PANTHER" id="PTHR43046:SF12">
    <property type="entry name" value="GDP-MANNOSE MANNOSYL HYDROLASE"/>
    <property type="match status" value="1"/>
</dbReference>
<name>A0A9Q2XP06_9PSED</name>
<dbReference type="PROSITE" id="PS00893">
    <property type="entry name" value="NUDIX_BOX"/>
    <property type="match status" value="1"/>
</dbReference>
<evidence type="ECO:0000256" key="2">
    <source>
        <dbReference type="ARBA" id="ARBA00022801"/>
    </source>
</evidence>
<comment type="caution">
    <text evidence="5">The sequence shown here is derived from an EMBL/GenBank/DDBJ whole genome shotgun (WGS) entry which is preliminary data.</text>
</comment>
<dbReference type="EMBL" id="JAHTBI010000096">
    <property type="protein sequence ID" value="MBV6289855.1"/>
    <property type="molecule type" value="Genomic_DNA"/>
</dbReference>
<reference evidence="5" key="1">
    <citation type="journal article" date="2022" name="Int. J. Syst. Evol. Microbiol.">
        <title>Pseudomonas aegrilactucae sp. nov. and Pseudomonas morbosilactucae sp. nov., pathogens causing bacterial rot of lettuce in Japan.</title>
        <authorList>
            <person name="Sawada H."/>
            <person name="Fujikawa T."/>
            <person name="Satou M."/>
        </authorList>
    </citation>
    <scope>NUCLEOTIDE SEQUENCE</scope>
    <source>
        <strain evidence="5">MAFF 301350</strain>
    </source>
</reference>